<evidence type="ECO:0000313" key="3">
    <source>
        <dbReference type="EMBL" id="GAA3957413.1"/>
    </source>
</evidence>
<dbReference type="Pfam" id="PF08327">
    <property type="entry name" value="AHSA1"/>
    <property type="match status" value="1"/>
</dbReference>
<dbReference type="Gene3D" id="3.30.530.20">
    <property type="match status" value="1"/>
</dbReference>
<evidence type="ECO:0000256" key="1">
    <source>
        <dbReference type="ARBA" id="ARBA00006817"/>
    </source>
</evidence>
<proteinExistence type="inferred from homology"/>
<dbReference type="InterPro" id="IPR013538">
    <property type="entry name" value="ASHA1/2-like_C"/>
</dbReference>
<dbReference type="RefSeq" id="WP_344782382.1">
    <property type="nucleotide sequence ID" value="NZ_BAAAZW010000004.1"/>
</dbReference>
<accession>A0ABP7P2E9</accession>
<dbReference type="InterPro" id="IPR023393">
    <property type="entry name" value="START-like_dom_sf"/>
</dbReference>
<dbReference type="CDD" id="cd07814">
    <property type="entry name" value="SRPBCC_CalC_Aha1-like"/>
    <property type="match status" value="1"/>
</dbReference>
<comment type="similarity">
    <text evidence="1">Belongs to the AHA1 family.</text>
</comment>
<organism evidence="3 4">
    <name type="scientific">Gordonia caeni</name>
    <dbReference type="NCBI Taxonomy" id="1007097"/>
    <lineage>
        <taxon>Bacteria</taxon>
        <taxon>Bacillati</taxon>
        <taxon>Actinomycetota</taxon>
        <taxon>Actinomycetes</taxon>
        <taxon>Mycobacteriales</taxon>
        <taxon>Gordoniaceae</taxon>
        <taxon>Gordonia</taxon>
    </lineage>
</organism>
<dbReference type="SUPFAM" id="SSF55961">
    <property type="entry name" value="Bet v1-like"/>
    <property type="match status" value="1"/>
</dbReference>
<feature type="domain" description="Activator of Hsp90 ATPase homologue 1/2-like C-terminal" evidence="2">
    <location>
        <begin position="8"/>
        <end position="76"/>
    </location>
</feature>
<comment type="caution">
    <text evidence="3">The sequence shown here is derived from an EMBL/GenBank/DDBJ whole genome shotgun (WGS) entry which is preliminary data.</text>
</comment>
<protein>
    <recommendedName>
        <fullName evidence="2">Activator of Hsp90 ATPase homologue 1/2-like C-terminal domain-containing protein</fullName>
    </recommendedName>
</protein>
<name>A0ABP7P2E9_9ACTN</name>
<evidence type="ECO:0000259" key="2">
    <source>
        <dbReference type="Pfam" id="PF08327"/>
    </source>
</evidence>
<gene>
    <name evidence="3" type="ORF">GCM10022231_15770</name>
</gene>
<reference evidence="4" key="1">
    <citation type="journal article" date="2019" name="Int. J. Syst. Evol. Microbiol.">
        <title>The Global Catalogue of Microorganisms (GCM) 10K type strain sequencing project: providing services to taxonomists for standard genome sequencing and annotation.</title>
        <authorList>
            <consortium name="The Broad Institute Genomics Platform"/>
            <consortium name="The Broad Institute Genome Sequencing Center for Infectious Disease"/>
            <person name="Wu L."/>
            <person name="Ma J."/>
        </authorList>
    </citation>
    <scope>NUCLEOTIDE SEQUENCE [LARGE SCALE GENOMIC DNA]</scope>
    <source>
        <strain evidence="4">JCM 16923</strain>
    </source>
</reference>
<keyword evidence="4" id="KW-1185">Reference proteome</keyword>
<dbReference type="EMBL" id="BAAAZW010000004">
    <property type="protein sequence ID" value="GAA3957413.1"/>
    <property type="molecule type" value="Genomic_DNA"/>
</dbReference>
<sequence>MVAPPPLHQLTYSWTDLRGDPPARWLVDWQLRPQGRGTRILLHISGFDLTDRRQKMARNALERGWNNTVLPRLADVVAEP</sequence>
<evidence type="ECO:0000313" key="4">
    <source>
        <dbReference type="Proteomes" id="UP001418444"/>
    </source>
</evidence>
<dbReference type="Proteomes" id="UP001418444">
    <property type="component" value="Unassembled WGS sequence"/>
</dbReference>